<keyword evidence="3" id="KW-1185">Reference proteome</keyword>
<feature type="transmembrane region" description="Helical" evidence="1">
    <location>
        <begin position="7"/>
        <end position="24"/>
    </location>
</feature>
<comment type="caution">
    <text evidence="2">The sequence shown here is derived from an EMBL/GenBank/DDBJ whole genome shotgun (WGS) entry which is preliminary data.</text>
</comment>
<reference evidence="2 3" key="1">
    <citation type="submission" date="2016-10" db="EMBL/GenBank/DDBJ databases">
        <title>Arsenicibacter rosenii gen. nov., sp. nov., an efficient arsenic-methylating bacterium isolated from an arsenic-contaminated paddy soil.</title>
        <authorList>
            <person name="Huang K."/>
        </authorList>
    </citation>
    <scope>NUCLEOTIDE SEQUENCE [LARGE SCALE GENOMIC DNA]</scope>
    <source>
        <strain evidence="2 3">SM-1</strain>
    </source>
</reference>
<sequence>MSAKKIFGIVLTLAGMAGLIYGGMDLSSGGVARASFVYLLLGVIFFFAGIKLLQNTRDKVV</sequence>
<gene>
    <name evidence="2" type="ORF">BLX24_07170</name>
</gene>
<organism evidence="2 3">
    <name type="scientific">Arsenicibacter rosenii</name>
    <dbReference type="NCBI Taxonomy" id="1750698"/>
    <lineage>
        <taxon>Bacteria</taxon>
        <taxon>Pseudomonadati</taxon>
        <taxon>Bacteroidota</taxon>
        <taxon>Cytophagia</taxon>
        <taxon>Cytophagales</taxon>
        <taxon>Spirosomataceae</taxon>
        <taxon>Arsenicibacter</taxon>
    </lineage>
</organism>
<evidence type="ECO:0000256" key="1">
    <source>
        <dbReference type="SAM" id="Phobius"/>
    </source>
</evidence>
<dbReference type="OrthoDB" id="677537at2"/>
<dbReference type="RefSeq" id="WP_071502441.1">
    <property type="nucleotide sequence ID" value="NZ_MORL01000003.1"/>
</dbReference>
<dbReference type="AlphaFoldDB" id="A0A1S2VLK7"/>
<proteinExistence type="predicted"/>
<keyword evidence="1" id="KW-0812">Transmembrane</keyword>
<keyword evidence="1" id="KW-0472">Membrane</keyword>
<keyword evidence="1" id="KW-1133">Transmembrane helix</keyword>
<evidence type="ECO:0000313" key="2">
    <source>
        <dbReference type="EMBL" id="OIN59644.1"/>
    </source>
</evidence>
<dbReference type="EMBL" id="MORL01000003">
    <property type="protein sequence ID" value="OIN59644.1"/>
    <property type="molecule type" value="Genomic_DNA"/>
</dbReference>
<feature type="transmembrane region" description="Helical" evidence="1">
    <location>
        <begin position="36"/>
        <end position="53"/>
    </location>
</feature>
<name>A0A1S2VLK7_9BACT</name>
<dbReference type="Proteomes" id="UP000181790">
    <property type="component" value="Unassembled WGS sequence"/>
</dbReference>
<evidence type="ECO:0000313" key="3">
    <source>
        <dbReference type="Proteomes" id="UP000181790"/>
    </source>
</evidence>
<protein>
    <submittedName>
        <fullName evidence="2">Uncharacterized protein</fullName>
    </submittedName>
</protein>
<accession>A0A1S2VLK7</accession>